<comment type="similarity">
    <text evidence="2 3">Belongs to the small heat shock protein (HSP20) family.</text>
</comment>
<dbReference type="PANTHER" id="PTHR45640:SF13">
    <property type="entry name" value="HEAT SHOCK PROTEIN 22-RELATED"/>
    <property type="match status" value="1"/>
</dbReference>
<dbReference type="GO" id="GO:0009408">
    <property type="term" value="P:response to heat"/>
    <property type="evidence" value="ECO:0007669"/>
    <property type="project" value="TreeGrafter"/>
</dbReference>
<evidence type="ECO:0000259" key="4">
    <source>
        <dbReference type="PROSITE" id="PS01031"/>
    </source>
</evidence>
<dbReference type="PROSITE" id="PS01031">
    <property type="entry name" value="SHSP"/>
    <property type="match status" value="1"/>
</dbReference>
<keyword evidence="1" id="KW-0346">Stress response</keyword>
<dbReference type="Proteomes" id="UP000887540">
    <property type="component" value="Unplaced"/>
</dbReference>
<dbReference type="AlphaFoldDB" id="A0A914D4E1"/>
<feature type="domain" description="SHSP" evidence="4">
    <location>
        <begin position="124"/>
        <end position="230"/>
    </location>
</feature>
<dbReference type="Pfam" id="PF00011">
    <property type="entry name" value="HSP20"/>
    <property type="match status" value="1"/>
</dbReference>
<evidence type="ECO:0000256" key="3">
    <source>
        <dbReference type="RuleBase" id="RU003616"/>
    </source>
</evidence>
<proteinExistence type="inferred from homology"/>
<dbReference type="InterPro" id="IPR002068">
    <property type="entry name" value="A-crystallin/Hsp20_dom"/>
</dbReference>
<reference evidence="6" key="1">
    <citation type="submission" date="2022-11" db="UniProtKB">
        <authorList>
            <consortium name="WormBaseParasite"/>
        </authorList>
    </citation>
    <scope>IDENTIFICATION</scope>
</reference>
<accession>A0A914D4E1</accession>
<sequence>MLRQQTKTLPRTISNLLSTRNVYGGRDPTRPPAGYPQDLTYRQGYQQGQSDREQNRYYENQKLDQDKERSSGPSLLNPLEMVKQGVDKVNETLFGSRQPHSPTQQATLTPSYRPFVDVEHPVDTEIYRLKNPIVEENGVKKFKLEFDLRRFSQNEVKINTNAKDCCLMIEAKKSDQNSKFEYCRKMTIPHGVKPNEITCDFKSDGVLVIEAPYYEPAKFEGRQDAKIEINRE</sequence>
<evidence type="ECO:0000256" key="2">
    <source>
        <dbReference type="PROSITE-ProRule" id="PRU00285"/>
    </source>
</evidence>
<dbReference type="PANTHER" id="PTHR45640">
    <property type="entry name" value="HEAT SHOCK PROTEIN HSP-12.2-RELATED"/>
    <property type="match status" value="1"/>
</dbReference>
<dbReference type="GO" id="GO:0005634">
    <property type="term" value="C:nucleus"/>
    <property type="evidence" value="ECO:0007669"/>
    <property type="project" value="TreeGrafter"/>
</dbReference>
<keyword evidence="5" id="KW-1185">Reference proteome</keyword>
<name>A0A914D4E1_9BILA</name>
<dbReference type="GO" id="GO:0042026">
    <property type="term" value="P:protein refolding"/>
    <property type="evidence" value="ECO:0007669"/>
    <property type="project" value="TreeGrafter"/>
</dbReference>
<dbReference type="GO" id="GO:0005737">
    <property type="term" value="C:cytoplasm"/>
    <property type="evidence" value="ECO:0007669"/>
    <property type="project" value="TreeGrafter"/>
</dbReference>
<evidence type="ECO:0000256" key="1">
    <source>
        <dbReference type="ARBA" id="ARBA00023016"/>
    </source>
</evidence>
<protein>
    <submittedName>
        <fullName evidence="6">SHSP domain-containing protein</fullName>
    </submittedName>
</protein>
<dbReference type="SUPFAM" id="SSF49764">
    <property type="entry name" value="HSP20-like chaperones"/>
    <property type="match status" value="1"/>
</dbReference>
<dbReference type="GO" id="GO:0051082">
    <property type="term" value="F:unfolded protein binding"/>
    <property type="evidence" value="ECO:0007669"/>
    <property type="project" value="TreeGrafter"/>
</dbReference>
<evidence type="ECO:0000313" key="6">
    <source>
        <dbReference type="WBParaSite" id="ACRNAN_scaffold17944.g12296.t1"/>
    </source>
</evidence>
<dbReference type="CDD" id="cd06526">
    <property type="entry name" value="metazoan_ACD"/>
    <property type="match status" value="1"/>
</dbReference>
<dbReference type="Gene3D" id="2.60.40.790">
    <property type="match status" value="1"/>
</dbReference>
<dbReference type="WBParaSite" id="ACRNAN_scaffold17944.g12296.t1">
    <property type="protein sequence ID" value="ACRNAN_scaffold17944.g12296.t1"/>
    <property type="gene ID" value="ACRNAN_scaffold17944.g12296"/>
</dbReference>
<organism evidence="5 6">
    <name type="scientific">Acrobeloides nanus</name>
    <dbReference type="NCBI Taxonomy" id="290746"/>
    <lineage>
        <taxon>Eukaryota</taxon>
        <taxon>Metazoa</taxon>
        <taxon>Ecdysozoa</taxon>
        <taxon>Nematoda</taxon>
        <taxon>Chromadorea</taxon>
        <taxon>Rhabditida</taxon>
        <taxon>Tylenchina</taxon>
        <taxon>Cephalobomorpha</taxon>
        <taxon>Cephaloboidea</taxon>
        <taxon>Cephalobidae</taxon>
        <taxon>Acrobeloides</taxon>
    </lineage>
</organism>
<evidence type="ECO:0000313" key="5">
    <source>
        <dbReference type="Proteomes" id="UP000887540"/>
    </source>
</evidence>
<dbReference type="InterPro" id="IPR008978">
    <property type="entry name" value="HSP20-like_chaperone"/>
</dbReference>
<dbReference type="InterPro" id="IPR001436">
    <property type="entry name" value="Alpha-crystallin/sHSP_animal"/>
</dbReference>